<dbReference type="PANTHER" id="PTHR39084:SF1">
    <property type="entry name" value="DUF4010 DOMAIN-CONTAINING PROTEIN"/>
    <property type="match status" value="1"/>
</dbReference>
<evidence type="ECO:0000259" key="3">
    <source>
        <dbReference type="Pfam" id="PF13194"/>
    </source>
</evidence>
<dbReference type="InterPro" id="IPR025105">
    <property type="entry name" value="DUF4010"/>
</dbReference>
<dbReference type="AlphaFoldDB" id="A0A9X3YN71"/>
<comment type="caution">
    <text evidence="4">The sequence shown here is derived from an EMBL/GenBank/DDBJ whole genome shotgun (WGS) entry which is preliminary data.</text>
</comment>
<feature type="transmembrane region" description="Helical" evidence="1">
    <location>
        <begin position="229"/>
        <end position="252"/>
    </location>
</feature>
<gene>
    <name evidence="4" type="ORF">OD750_014945</name>
</gene>
<feature type="transmembrane region" description="Helical" evidence="1">
    <location>
        <begin position="259"/>
        <end position="282"/>
    </location>
</feature>
<evidence type="ECO:0000256" key="1">
    <source>
        <dbReference type="SAM" id="Phobius"/>
    </source>
</evidence>
<dbReference type="Pfam" id="PF13194">
    <property type="entry name" value="DUF4010"/>
    <property type="match status" value="1"/>
</dbReference>
<feature type="transmembrane region" description="Helical" evidence="1">
    <location>
        <begin position="302"/>
        <end position="322"/>
    </location>
</feature>
<protein>
    <submittedName>
        <fullName evidence="4">DUF4010 domain-containing protein</fullName>
    </submittedName>
</protein>
<keyword evidence="1" id="KW-1133">Transmembrane helix</keyword>
<organism evidence="4 5">
    <name type="scientific">Tahibacter soli</name>
    <dbReference type="NCBI Taxonomy" id="2983605"/>
    <lineage>
        <taxon>Bacteria</taxon>
        <taxon>Pseudomonadati</taxon>
        <taxon>Pseudomonadota</taxon>
        <taxon>Gammaproteobacteria</taxon>
        <taxon>Lysobacterales</taxon>
        <taxon>Rhodanobacteraceae</taxon>
        <taxon>Tahibacter</taxon>
    </lineage>
</organism>
<feature type="transmembrane region" description="Helical" evidence="1">
    <location>
        <begin position="97"/>
        <end position="121"/>
    </location>
</feature>
<dbReference type="Proteomes" id="UP001139971">
    <property type="component" value="Unassembled WGS sequence"/>
</dbReference>
<dbReference type="Pfam" id="PF02308">
    <property type="entry name" value="MgtC"/>
    <property type="match status" value="1"/>
</dbReference>
<evidence type="ECO:0000259" key="2">
    <source>
        <dbReference type="Pfam" id="PF02308"/>
    </source>
</evidence>
<name>A0A9X3YN71_9GAMM</name>
<keyword evidence="1" id="KW-0812">Transmembrane</keyword>
<reference evidence="4" key="1">
    <citation type="submission" date="2023-02" db="EMBL/GenBank/DDBJ databases">
        <title>Tahibacter soli sp. nov. isolated from soil.</title>
        <authorList>
            <person name="Baek J.H."/>
            <person name="Lee J.K."/>
            <person name="Choi D.G."/>
            <person name="Jeon C.O."/>
        </authorList>
    </citation>
    <scope>NUCLEOTIDE SEQUENCE</scope>
    <source>
        <strain evidence="4">BL</strain>
    </source>
</reference>
<feature type="domain" description="DUF4010" evidence="3">
    <location>
        <begin position="178"/>
        <end position="384"/>
    </location>
</feature>
<keyword evidence="1" id="KW-0472">Membrane</keyword>
<dbReference type="EMBL" id="JAOVZO020000018">
    <property type="protein sequence ID" value="MDC8013838.1"/>
    <property type="molecule type" value="Genomic_DNA"/>
</dbReference>
<accession>A0A9X3YN71</accession>
<feature type="domain" description="MgtC/SapB/SrpB/YhiD N-terminal" evidence="2">
    <location>
        <begin position="13"/>
        <end position="129"/>
    </location>
</feature>
<feature type="transmembrane region" description="Helical" evidence="1">
    <location>
        <begin position="6"/>
        <end position="24"/>
    </location>
</feature>
<feature type="transmembrane region" description="Helical" evidence="1">
    <location>
        <begin position="173"/>
        <end position="191"/>
    </location>
</feature>
<keyword evidence="5" id="KW-1185">Reference proteome</keyword>
<dbReference type="RefSeq" id="WP_263541483.1">
    <property type="nucleotide sequence ID" value="NZ_JAOVZO020000018.1"/>
</dbReference>
<evidence type="ECO:0000313" key="4">
    <source>
        <dbReference type="EMBL" id="MDC8013838.1"/>
    </source>
</evidence>
<dbReference type="PANTHER" id="PTHR39084">
    <property type="entry name" value="MEMBRANE PROTEIN-RELATED"/>
    <property type="match status" value="1"/>
</dbReference>
<feature type="transmembrane region" description="Helical" evidence="1">
    <location>
        <begin position="44"/>
        <end position="77"/>
    </location>
</feature>
<sequence>MNELDVEHALSFLAALGAGLAIGIERERAKGEGVSRESAGVRSFAIAGLFGAVCASIGLPFALFGGGAVALFAFASYRRTAKDDPGLTTELALVLTYALGVLALANAQLAAAVAIIATILLDSKQWLHAFTRQTLSERELDDALILAASVLIVLPLLPDRALDPLGVINPRRLWLIAVLVMALNAAGYVAVRLLGARYGLAIAGFAGGFVSSTATHNSMGQRLAADPKLYHGCVAGALLSNVATMINLSLILAAVSRPLLAVFALPLAAAGVVAALGGLAFAWKAGREAGEDAPTADRPFRLWHALLFAGIVATALLASALARHWFGSGGVTIASALTGFADVHAAAVSLGQQIGTGLDAVQAEPALLAAFSTNSLMKCVAAFSGGGRRFGVPATLGQIAINVAAWGAYVFYAT</sequence>
<proteinExistence type="predicted"/>
<dbReference type="InterPro" id="IPR049177">
    <property type="entry name" value="MgtC_SapB_SrpB_YhiD_N"/>
</dbReference>
<evidence type="ECO:0000313" key="5">
    <source>
        <dbReference type="Proteomes" id="UP001139971"/>
    </source>
</evidence>